<dbReference type="KEGG" id="msd:MYSTI_01196"/>
<evidence type="ECO:0000313" key="3">
    <source>
        <dbReference type="Proteomes" id="UP000011131"/>
    </source>
</evidence>
<organism evidence="2 3">
    <name type="scientific">Myxococcus stipitatus (strain DSM 14675 / JCM 12634 / Mx s8)</name>
    <dbReference type="NCBI Taxonomy" id="1278073"/>
    <lineage>
        <taxon>Bacteria</taxon>
        <taxon>Pseudomonadati</taxon>
        <taxon>Myxococcota</taxon>
        <taxon>Myxococcia</taxon>
        <taxon>Myxococcales</taxon>
        <taxon>Cystobacterineae</taxon>
        <taxon>Myxococcaceae</taxon>
        <taxon>Myxococcus</taxon>
    </lineage>
</organism>
<feature type="region of interest" description="Disordered" evidence="1">
    <location>
        <begin position="346"/>
        <end position="370"/>
    </location>
</feature>
<feature type="region of interest" description="Disordered" evidence="1">
    <location>
        <begin position="189"/>
        <end position="214"/>
    </location>
</feature>
<feature type="compositionally biased region" description="Basic and acidic residues" evidence="1">
    <location>
        <begin position="356"/>
        <end position="367"/>
    </location>
</feature>
<dbReference type="RefSeq" id="WP_015346807.1">
    <property type="nucleotide sequence ID" value="NC_020126.1"/>
</dbReference>
<protein>
    <submittedName>
        <fullName evidence="2">Uncharacterized protein</fullName>
    </submittedName>
</protein>
<dbReference type="EMBL" id="CP004025">
    <property type="protein sequence ID" value="AGC42544.1"/>
    <property type="molecule type" value="Genomic_DNA"/>
</dbReference>
<evidence type="ECO:0000313" key="2">
    <source>
        <dbReference type="EMBL" id="AGC42544.1"/>
    </source>
</evidence>
<dbReference type="PATRIC" id="fig|1278073.3.peg.1250"/>
<dbReference type="AlphaFoldDB" id="L7U7T0"/>
<name>L7U7T0_MYXSD</name>
<accession>L7U7T0</accession>
<dbReference type="Proteomes" id="UP000011131">
    <property type="component" value="Chromosome"/>
</dbReference>
<dbReference type="OrthoDB" id="5377933at2"/>
<evidence type="ECO:0000256" key="1">
    <source>
        <dbReference type="SAM" id="MobiDB-lite"/>
    </source>
</evidence>
<dbReference type="HOGENOM" id="CLU_506067_0_0_7"/>
<dbReference type="STRING" id="1278073.MYSTI_01196"/>
<gene>
    <name evidence="2" type="ordered locus">MYSTI_01196</name>
</gene>
<reference evidence="2 3" key="1">
    <citation type="journal article" date="2013" name="Genome Announc.">
        <title>Complete genome sequence of Myxococcus stipitatus strain DSM 14675, a fruiting myxobacterium.</title>
        <authorList>
            <person name="Huntley S."/>
            <person name="Kneip S."/>
            <person name="Treuner-Lange A."/>
            <person name="Sogaard-Andersen L."/>
        </authorList>
    </citation>
    <scope>NUCLEOTIDE SEQUENCE [LARGE SCALE GENOMIC DNA]</scope>
    <source>
        <strain evidence="3">DSM 14675 / JCM 12634 / Mx s8</strain>
    </source>
</reference>
<dbReference type="eggNOG" id="COG4961">
    <property type="taxonomic scope" value="Bacteria"/>
</dbReference>
<keyword evidence="3" id="KW-1185">Reference proteome</keyword>
<sequence>MHLPVRLLSRMRRRTQRGQAIVLGSLSFLVLALMVTLSFNLSHALRQKMSLQQHSDAMAYSMAVLEARALNYYAVSNRAIAGSYVAMNSLHAYMAAASVTGEMLRAGEDNFKKIAIAEGIKCAACRCKCCKHAIDAKKVANKFGKKAREYDRDARALEADFRTAMEGLDLMVDNLHKSQAEVHAKTAQAVKDGSSHGLAQLKDDTAPRSSELNSAVGGLNRNEFNCAVDGMECTGSVESGSEEARARVMTEIGNASRSAWPANRKGSGLPPEHLHPDFLKELEKIPGEGQYQILTHKGSAKTVTDEDDIYSAGKSGGNEGTTVAASEEGSVMHSLWKDALPATSDYESAISSDSGGGDHDGDGDQHRGSHSFEGINARALTACAGEGNCFMKYRANPDPERDWGQPRVYSYYTMQLSVGNAQQAPWELNNSRSVEFQQGAQGTGKLTVAAGEGMSLSKALVYYHRFGAGGWKEPPNLFAPFWRAKLHPFKPGEAARVLQEAGSSDAVPIAETEVPL</sequence>
<proteinExistence type="predicted"/>